<feature type="transmembrane region" description="Helical" evidence="9">
    <location>
        <begin position="12"/>
        <end position="33"/>
    </location>
</feature>
<evidence type="ECO:0000256" key="8">
    <source>
        <dbReference type="ARBA" id="ARBA00038436"/>
    </source>
</evidence>
<dbReference type="STRING" id="36842.SAMN02194393_02078"/>
<feature type="transmembrane region" description="Helical" evidence="9">
    <location>
        <begin position="45"/>
        <end position="63"/>
    </location>
</feature>
<keyword evidence="6 9" id="KW-1133">Transmembrane helix</keyword>
<keyword evidence="3" id="KW-1003">Cell membrane</keyword>
<dbReference type="GO" id="GO:0022857">
    <property type="term" value="F:transmembrane transporter activity"/>
    <property type="evidence" value="ECO:0007669"/>
    <property type="project" value="TreeGrafter"/>
</dbReference>
<reference evidence="11 12" key="1">
    <citation type="submission" date="2017-02" db="EMBL/GenBank/DDBJ databases">
        <authorList>
            <person name="Peterson S.W."/>
        </authorList>
    </citation>
    <scope>NUCLEOTIDE SEQUENCE [LARGE SCALE GENOMIC DNA]</scope>
    <source>
        <strain evidence="11 12">M1</strain>
    </source>
</reference>
<evidence type="ECO:0000259" key="10">
    <source>
        <dbReference type="Pfam" id="PF04290"/>
    </source>
</evidence>
<keyword evidence="5 9" id="KW-0812">Transmembrane</keyword>
<gene>
    <name evidence="11" type="ORF">SAMN02194393_02078</name>
</gene>
<dbReference type="Pfam" id="PF04290">
    <property type="entry name" value="DctQ"/>
    <property type="match status" value="1"/>
</dbReference>
<sequence length="158" mass="18470">MKKAIDLLERIQKYIGIAFLSIFIVVVIIQIIARYLEISVLWTEEIAVFSFIWAVFMGASIMVRKEAHFSFDFLKSKLSGIKKHILDIIINVLMLGFTLYMLVYGKEIMITFWNYNWYSLPDFKMGYVWAVIPLTGMLMSIYIIEHIVNNIIQMRGGK</sequence>
<name>A0A1T5KQX0_9FIRM</name>
<dbReference type="EMBL" id="FUZT01000004">
    <property type="protein sequence ID" value="SKC66156.1"/>
    <property type="molecule type" value="Genomic_DNA"/>
</dbReference>
<feature type="domain" description="Tripartite ATP-independent periplasmic transporters DctQ component" evidence="10">
    <location>
        <begin position="24"/>
        <end position="150"/>
    </location>
</feature>
<organism evidence="11 12">
    <name type="scientific">Maledivibacter halophilus</name>
    <dbReference type="NCBI Taxonomy" id="36842"/>
    <lineage>
        <taxon>Bacteria</taxon>
        <taxon>Bacillati</taxon>
        <taxon>Bacillota</taxon>
        <taxon>Clostridia</taxon>
        <taxon>Peptostreptococcales</taxon>
        <taxon>Caminicellaceae</taxon>
        <taxon>Maledivibacter</taxon>
    </lineage>
</organism>
<evidence type="ECO:0000256" key="1">
    <source>
        <dbReference type="ARBA" id="ARBA00004429"/>
    </source>
</evidence>
<evidence type="ECO:0000256" key="2">
    <source>
        <dbReference type="ARBA" id="ARBA00022448"/>
    </source>
</evidence>
<dbReference type="Proteomes" id="UP000190285">
    <property type="component" value="Unassembled WGS sequence"/>
</dbReference>
<evidence type="ECO:0000313" key="11">
    <source>
        <dbReference type="EMBL" id="SKC66156.1"/>
    </source>
</evidence>
<dbReference type="GO" id="GO:0005886">
    <property type="term" value="C:plasma membrane"/>
    <property type="evidence" value="ECO:0007669"/>
    <property type="project" value="UniProtKB-SubCell"/>
</dbReference>
<dbReference type="GO" id="GO:0015740">
    <property type="term" value="P:C4-dicarboxylate transport"/>
    <property type="evidence" value="ECO:0007669"/>
    <property type="project" value="TreeGrafter"/>
</dbReference>
<evidence type="ECO:0000256" key="4">
    <source>
        <dbReference type="ARBA" id="ARBA00022519"/>
    </source>
</evidence>
<evidence type="ECO:0000256" key="3">
    <source>
        <dbReference type="ARBA" id="ARBA00022475"/>
    </source>
</evidence>
<comment type="subcellular location">
    <subcellularLocation>
        <location evidence="1">Cell inner membrane</location>
        <topology evidence="1">Multi-pass membrane protein</topology>
    </subcellularLocation>
</comment>
<evidence type="ECO:0000256" key="9">
    <source>
        <dbReference type="SAM" id="Phobius"/>
    </source>
</evidence>
<dbReference type="RefSeq" id="WP_079491398.1">
    <property type="nucleotide sequence ID" value="NZ_FUZT01000004.1"/>
</dbReference>
<dbReference type="AlphaFoldDB" id="A0A1T5KQX0"/>
<protein>
    <submittedName>
        <fullName evidence="11">TRAP-type C4-dicarboxylate transport system, small permease component</fullName>
    </submittedName>
</protein>
<evidence type="ECO:0000313" key="12">
    <source>
        <dbReference type="Proteomes" id="UP000190285"/>
    </source>
</evidence>
<keyword evidence="2" id="KW-0813">Transport</keyword>
<dbReference type="InterPro" id="IPR055348">
    <property type="entry name" value="DctQ"/>
</dbReference>
<evidence type="ECO:0000256" key="7">
    <source>
        <dbReference type="ARBA" id="ARBA00023136"/>
    </source>
</evidence>
<dbReference type="PANTHER" id="PTHR35011:SF2">
    <property type="entry name" value="2,3-DIKETO-L-GULONATE TRAP TRANSPORTER SMALL PERMEASE PROTEIN YIAM"/>
    <property type="match status" value="1"/>
</dbReference>
<accession>A0A1T5KQX0</accession>
<evidence type="ECO:0000256" key="6">
    <source>
        <dbReference type="ARBA" id="ARBA00022989"/>
    </source>
</evidence>
<feature type="transmembrane region" description="Helical" evidence="9">
    <location>
        <begin position="125"/>
        <end position="144"/>
    </location>
</feature>
<keyword evidence="12" id="KW-1185">Reference proteome</keyword>
<dbReference type="PANTHER" id="PTHR35011">
    <property type="entry name" value="2,3-DIKETO-L-GULONATE TRAP TRANSPORTER SMALL PERMEASE PROTEIN YIAM"/>
    <property type="match status" value="1"/>
</dbReference>
<dbReference type="OrthoDB" id="45144at2"/>
<dbReference type="InterPro" id="IPR007387">
    <property type="entry name" value="TRAP_DctQ"/>
</dbReference>
<feature type="transmembrane region" description="Helical" evidence="9">
    <location>
        <begin position="84"/>
        <end position="105"/>
    </location>
</feature>
<keyword evidence="4" id="KW-0997">Cell inner membrane</keyword>
<keyword evidence="7 9" id="KW-0472">Membrane</keyword>
<evidence type="ECO:0000256" key="5">
    <source>
        <dbReference type="ARBA" id="ARBA00022692"/>
    </source>
</evidence>
<proteinExistence type="inferred from homology"/>
<comment type="similarity">
    <text evidence="8">Belongs to the TRAP transporter small permease family.</text>
</comment>